<keyword evidence="3" id="KW-1185">Reference proteome</keyword>
<reference evidence="2" key="1">
    <citation type="submission" date="2022-08" db="UniProtKB">
        <authorList>
            <consortium name="EnsemblMetazoa"/>
        </authorList>
    </citation>
    <scope>IDENTIFICATION</scope>
    <source>
        <strain evidence="2">05x7-T-G4-1.051#20</strain>
    </source>
</reference>
<organism evidence="2 3">
    <name type="scientific">Magallana gigas</name>
    <name type="common">Pacific oyster</name>
    <name type="synonym">Crassostrea gigas</name>
    <dbReference type="NCBI Taxonomy" id="29159"/>
    <lineage>
        <taxon>Eukaryota</taxon>
        <taxon>Metazoa</taxon>
        <taxon>Spiralia</taxon>
        <taxon>Lophotrochozoa</taxon>
        <taxon>Mollusca</taxon>
        <taxon>Bivalvia</taxon>
        <taxon>Autobranchia</taxon>
        <taxon>Pteriomorphia</taxon>
        <taxon>Ostreida</taxon>
        <taxon>Ostreoidea</taxon>
        <taxon>Ostreidae</taxon>
        <taxon>Magallana</taxon>
    </lineage>
</organism>
<dbReference type="EnsemblMetazoa" id="G21206.1">
    <property type="protein sequence ID" value="G21206.1:cds"/>
    <property type="gene ID" value="G21206"/>
</dbReference>
<proteinExistence type="predicted"/>
<keyword evidence="1" id="KW-0812">Transmembrane</keyword>
<evidence type="ECO:0000313" key="3">
    <source>
        <dbReference type="Proteomes" id="UP000005408"/>
    </source>
</evidence>
<dbReference type="Proteomes" id="UP000005408">
    <property type="component" value="Unassembled WGS sequence"/>
</dbReference>
<feature type="transmembrane region" description="Helical" evidence="1">
    <location>
        <begin position="35"/>
        <end position="59"/>
    </location>
</feature>
<accession>A0A8W8K163</accession>
<sequence length="161" mass="18020">MAVENYLLLCVVFAAHILGIETRKVRVGRGGGGGGIVIAFIVIGSIIAIVILTCICRLFKFCRSKWPNFKQRIFRLCCRGENQQAGNDAVDLTVLDLIILMEQARLVAYLRAQQNNEQSAALKLDTPSKLTLNDVNITQKNQIISDELSRLWEQMMALQLE</sequence>
<keyword evidence="1" id="KW-0472">Membrane</keyword>
<keyword evidence="1" id="KW-1133">Transmembrane helix</keyword>
<evidence type="ECO:0008006" key="4">
    <source>
        <dbReference type="Google" id="ProtNLM"/>
    </source>
</evidence>
<protein>
    <recommendedName>
        <fullName evidence="4">Transmembrane protein</fullName>
    </recommendedName>
</protein>
<evidence type="ECO:0000256" key="1">
    <source>
        <dbReference type="SAM" id="Phobius"/>
    </source>
</evidence>
<dbReference type="AlphaFoldDB" id="A0A8W8K163"/>
<evidence type="ECO:0000313" key="2">
    <source>
        <dbReference type="EnsemblMetazoa" id="G21206.1:cds"/>
    </source>
</evidence>
<name>A0A8W8K163_MAGGI</name>